<sequence>MSLSASTPNVSKAVETVDAVDLTLPDNPNLRAILFPKSESALYSICLQENKSVLFPVKENICLLSPDASSSEDEGSPTLDDKDTSKCQIYTSRRMRKRNQAIVLLEQSENKEKFTLGGL</sequence>
<dbReference type="EMBL" id="JAAMPI010000552">
    <property type="protein sequence ID" value="KAF4630415.1"/>
    <property type="molecule type" value="Genomic_DNA"/>
</dbReference>
<dbReference type="Proteomes" id="UP000566819">
    <property type="component" value="Unassembled WGS sequence"/>
</dbReference>
<name>A0A8H4RK88_9HELO</name>
<protein>
    <submittedName>
        <fullName evidence="2">Uncharacterized protein</fullName>
    </submittedName>
</protein>
<evidence type="ECO:0000256" key="1">
    <source>
        <dbReference type="SAM" id="MobiDB-lite"/>
    </source>
</evidence>
<keyword evidence="3" id="KW-1185">Reference proteome</keyword>
<dbReference type="AlphaFoldDB" id="A0A8H4RK88"/>
<evidence type="ECO:0000313" key="2">
    <source>
        <dbReference type="EMBL" id="KAF4630415.1"/>
    </source>
</evidence>
<organism evidence="2 3">
    <name type="scientific">Cudoniella acicularis</name>
    <dbReference type="NCBI Taxonomy" id="354080"/>
    <lineage>
        <taxon>Eukaryota</taxon>
        <taxon>Fungi</taxon>
        <taxon>Dikarya</taxon>
        <taxon>Ascomycota</taxon>
        <taxon>Pezizomycotina</taxon>
        <taxon>Leotiomycetes</taxon>
        <taxon>Helotiales</taxon>
        <taxon>Tricladiaceae</taxon>
        <taxon>Cudoniella</taxon>
    </lineage>
</organism>
<comment type="caution">
    <text evidence="2">The sequence shown here is derived from an EMBL/GenBank/DDBJ whole genome shotgun (WGS) entry which is preliminary data.</text>
</comment>
<evidence type="ECO:0000313" key="3">
    <source>
        <dbReference type="Proteomes" id="UP000566819"/>
    </source>
</evidence>
<reference evidence="2 3" key="1">
    <citation type="submission" date="2020-03" db="EMBL/GenBank/DDBJ databases">
        <title>Draft Genome Sequence of Cudoniella acicularis.</title>
        <authorList>
            <person name="Buettner E."/>
            <person name="Kellner H."/>
        </authorList>
    </citation>
    <scope>NUCLEOTIDE SEQUENCE [LARGE SCALE GENOMIC DNA]</scope>
    <source>
        <strain evidence="2 3">DSM 108380</strain>
    </source>
</reference>
<accession>A0A8H4RK88</accession>
<feature type="region of interest" description="Disordered" evidence="1">
    <location>
        <begin position="66"/>
        <end position="86"/>
    </location>
</feature>
<proteinExistence type="predicted"/>
<gene>
    <name evidence="2" type="ORF">G7Y89_g7718</name>
</gene>